<dbReference type="NCBIfam" id="TIGR00045">
    <property type="entry name" value="glycerate kinase"/>
    <property type="match status" value="1"/>
</dbReference>
<dbReference type="GO" id="GO:0031388">
    <property type="term" value="P:organic acid phosphorylation"/>
    <property type="evidence" value="ECO:0007669"/>
    <property type="project" value="UniProtKB-UniRule"/>
</dbReference>
<dbReference type="PANTHER" id="PTHR21599:SF0">
    <property type="entry name" value="GLYCERATE KINASE"/>
    <property type="match status" value="1"/>
</dbReference>
<dbReference type="Proteomes" id="UP000623681">
    <property type="component" value="Unassembled WGS sequence"/>
</dbReference>
<comment type="caution">
    <text evidence="5">The sequence shown here is derived from an EMBL/GenBank/DDBJ whole genome shotgun (WGS) entry which is preliminary data.</text>
</comment>
<name>A0A937FJQ5_9CLOT</name>
<dbReference type="PANTHER" id="PTHR21599">
    <property type="entry name" value="GLYCERATE KINASE"/>
    <property type="match status" value="1"/>
</dbReference>
<evidence type="ECO:0000256" key="2">
    <source>
        <dbReference type="ARBA" id="ARBA00022679"/>
    </source>
</evidence>
<organism evidence="5 6">
    <name type="scientific">Clostridium paridis</name>
    <dbReference type="NCBI Taxonomy" id="2803863"/>
    <lineage>
        <taxon>Bacteria</taxon>
        <taxon>Bacillati</taxon>
        <taxon>Bacillota</taxon>
        <taxon>Clostridia</taxon>
        <taxon>Eubacteriales</taxon>
        <taxon>Clostridiaceae</taxon>
        <taxon>Clostridium</taxon>
    </lineage>
</organism>
<gene>
    <name evidence="5" type="ORF">JK634_13595</name>
</gene>
<dbReference type="AlphaFoldDB" id="A0A937FJQ5"/>
<evidence type="ECO:0000256" key="4">
    <source>
        <dbReference type="PIRNR" id="PIRNR006078"/>
    </source>
</evidence>
<evidence type="ECO:0000256" key="3">
    <source>
        <dbReference type="ARBA" id="ARBA00022777"/>
    </source>
</evidence>
<dbReference type="PIRSF" id="PIRSF006078">
    <property type="entry name" value="GlxK"/>
    <property type="match status" value="1"/>
</dbReference>
<keyword evidence="6" id="KW-1185">Reference proteome</keyword>
<dbReference type="Gene3D" id="3.90.1510.10">
    <property type="entry name" value="Glycerate kinase, domain 2"/>
    <property type="match status" value="1"/>
</dbReference>
<dbReference type="InterPro" id="IPR018197">
    <property type="entry name" value="Glycerate_kinase_RE-like"/>
</dbReference>
<dbReference type="InterPro" id="IPR004381">
    <property type="entry name" value="Glycerate_kinase"/>
</dbReference>
<proteinExistence type="inferred from homology"/>
<keyword evidence="2 4" id="KW-0808">Transferase</keyword>
<dbReference type="InterPro" id="IPR018193">
    <property type="entry name" value="Glyc_kinase_flavodox-like_fold"/>
</dbReference>
<evidence type="ECO:0000313" key="6">
    <source>
        <dbReference type="Proteomes" id="UP000623681"/>
    </source>
</evidence>
<reference evidence="5" key="1">
    <citation type="submission" date="2021-01" db="EMBL/GenBank/DDBJ databases">
        <title>Genome public.</title>
        <authorList>
            <person name="Liu C."/>
            <person name="Sun Q."/>
        </authorList>
    </citation>
    <scope>NUCLEOTIDE SEQUENCE</scope>
    <source>
        <strain evidence="5">YIM B02565</strain>
    </source>
</reference>
<sequence>MKKLKIVIAPDSFKESIDAFNAAEAIKEGFIKVFPEAEYEVIPMADGGEGTSEVIINALNGEFIDANVTGPLGNIIESKFGYINEEDKAIIEIAAACGLALVPIDKRNPLNTTSFGVGEMILKALDKGAKRILIGLGGSSTNDGGLGMLVALGAKVYDNEGNTINGYGQELIKVNNIDFTSIDKRIYEVNIEVACDVENPLIGEKGATYTFGPQKGATTQIMQELELGMKNYSNKIKASTGIDIGNIPKAGAAGGLGAAFMLIEGNMKKGIDIVLENIKFEERIKNADYIITGEGSIDSQTKYGKTIAGIAKISKANNIPVIVEAGRVSDDISELYEMGVTAVFGIVDEPKTLEDALVDGYNSLRKESENIARLLAVKKN</sequence>
<dbReference type="InterPro" id="IPR036129">
    <property type="entry name" value="Glycerate_kinase_sf"/>
</dbReference>
<dbReference type="EMBL" id="JAESWA010000023">
    <property type="protein sequence ID" value="MBL4932841.1"/>
    <property type="molecule type" value="Genomic_DNA"/>
</dbReference>
<keyword evidence="3 4" id="KW-0418">Kinase</keyword>
<accession>A0A937FJQ5</accession>
<dbReference type="GO" id="GO:0008887">
    <property type="term" value="F:glycerate kinase activity"/>
    <property type="evidence" value="ECO:0007669"/>
    <property type="project" value="UniProtKB-UniRule"/>
</dbReference>
<dbReference type="Pfam" id="PF02595">
    <property type="entry name" value="Gly_kinase"/>
    <property type="match status" value="1"/>
</dbReference>
<comment type="similarity">
    <text evidence="1 4">Belongs to the glycerate kinase type-1 family.</text>
</comment>
<protein>
    <submittedName>
        <fullName evidence="5">Glycerate kinase</fullName>
    </submittedName>
</protein>
<dbReference type="RefSeq" id="WP_202768227.1">
    <property type="nucleotide sequence ID" value="NZ_JAESWA010000023.1"/>
</dbReference>
<evidence type="ECO:0000313" key="5">
    <source>
        <dbReference type="EMBL" id="MBL4932841.1"/>
    </source>
</evidence>
<evidence type="ECO:0000256" key="1">
    <source>
        <dbReference type="ARBA" id="ARBA00006284"/>
    </source>
</evidence>
<dbReference type="Gene3D" id="3.40.50.10350">
    <property type="entry name" value="Glycerate kinase, domain 1"/>
    <property type="match status" value="1"/>
</dbReference>
<dbReference type="SUPFAM" id="SSF110738">
    <property type="entry name" value="Glycerate kinase I"/>
    <property type="match status" value="1"/>
</dbReference>